<feature type="non-terminal residue" evidence="1">
    <location>
        <position position="1"/>
    </location>
</feature>
<evidence type="ECO:0008006" key="3">
    <source>
        <dbReference type="Google" id="ProtNLM"/>
    </source>
</evidence>
<keyword evidence="2" id="KW-1185">Reference proteome</keyword>
<sequence length="96" mass="11205">TLYKDCRDYCKACDHYQCISKPGRRDEMPLHHIPSMEPFEKWVIDFVGPIAPTTRRIGSRYVITCTDYLGRWAEVAPTKDYTTATSARFLWDNIIT</sequence>
<feature type="non-terminal residue" evidence="1">
    <location>
        <position position="96"/>
    </location>
</feature>
<dbReference type="InterPro" id="IPR036397">
    <property type="entry name" value="RNaseH_sf"/>
</dbReference>
<dbReference type="Gene3D" id="3.30.420.10">
    <property type="entry name" value="Ribonuclease H-like superfamily/Ribonuclease H"/>
    <property type="match status" value="1"/>
</dbReference>
<dbReference type="PANTHER" id="PTHR47266">
    <property type="entry name" value="ENDONUCLEASE-RELATED"/>
    <property type="match status" value="1"/>
</dbReference>
<name>A0AA38FHF5_TAXCH</name>
<protein>
    <recommendedName>
        <fullName evidence="3">Integrase catalytic domain-containing protein</fullName>
    </recommendedName>
</protein>
<gene>
    <name evidence="1" type="ORF">KI387_013665</name>
</gene>
<dbReference type="SUPFAM" id="SSF53098">
    <property type="entry name" value="Ribonuclease H-like"/>
    <property type="match status" value="1"/>
</dbReference>
<dbReference type="InterPro" id="IPR012337">
    <property type="entry name" value="RNaseH-like_sf"/>
</dbReference>
<dbReference type="InterPro" id="IPR052160">
    <property type="entry name" value="Gypsy_RT_Integrase-like"/>
</dbReference>
<evidence type="ECO:0000313" key="2">
    <source>
        <dbReference type="Proteomes" id="UP000824469"/>
    </source>
</evidence>
<reference evidence="1 2" key="1">
    <citation type="journal article" date="2021" name="Nat. Plants">
        <title>The Taxus genome provides insights into paclitaxel biosynthesis.</title>
        <authorList>
            <person name="Xiong X."/>
            <person name="Gou J."/>
            <person name="Liao Q."/>
            <person name="Li Y."/>
            <person name="Zhou Q."/>
            <person name="Bi G."/>
            <person name="Li C."/>
            <person name="Du R."/>
            <person name="Wang X."/>
            <person name="Sun T."/>
            <person name="Guo L."/>
            <person name="Liang H."/>
            <person name="Lu P."/>
            <person name="Wu Y."/>
            <person name="Zhang Z."/>
            <person name="Ro D.K."/>
            <person name="Shang Y."/>
            <person name="Huang S."/>
            <person name="Yan J."/>
        </authorList>
    </citation>
    <scope>NUCLEOTIDE SEQUENCE [LARGE SCALE GENOMIC DNA]</scope>
    <source>
        <strain evidence="1">Ta-2019</strain>
    </source>
</reference>
<accession>A0AA38FHF5</accession>
<comment type="caution">
    <text evidence="1">The sequence shown here is derived from an EMBL/GenBank/DDBJ whole genome shotgun (WGS) entry which is preliminary data.</text>
</comment>
<proteinExistence type="predicted"/>
<dbReference type="EMBL" id="JAHRHJ020000009">
    <property type="protein sequence ID" value="KAH9302082.1"/>
    <property type="molecule type" value="Genomic_DNA"/>
</dbReference>
<dbReference type="Proteomes" id="UP000824469">
    <property type="component" value="Unassembled WGS sequence"/>
</dbReference>
<dbReference type="AlphaFoldDB" id="A0AA38FHF5"/>
<dbReference type="GO" id="GO:0003676">
    <property type="term" value="F:nucleic acid binding"/>
    <property type="evidence" value="ECO:0007669"/>
    <property type="project" value="InterPro"/>
</dbReference>
<evidence type="ECO:0000313" key="1">
    <source>
        <dbReference type="EMBL" id="KAH9302082.1"/>
    </source>
</evidence>
<organism evidence="1 2">
    <name type="scientific">Taxus chinensis</name>
    <name type="common">Chinese yew</name>
    <name type="synonym">Taxus wallichiana var. chinensis</name>
    <dbReference type="NCBI Taxonomy" id="29808"/>
    <lineage>
        <taxon>Eukaryota</taxon>
        <taxon>Viridiplantae</taxon>
        <taxon>Streptophyta</taxon>
        <taxon>Embryophyta</taxon>
        <taxon>Tracheophyta</taxon>
        <taxon>Spermatophyta</taxon>
        <taxon>Pinopsida</taxon>
        <taxon>Pinidae</taxon>
        <taxon>Conifers II</taxon>
        <taxon>Cupressales</taxon>
        <taxon>Taxaceae</taxon>
        <taxon>Taxus</taxon>
    </lineage>
</organism>